<dbReference type="Pfam" id="PF00850">
    <property type="entry name" value="Hist_deacetyl"/>
    <property type="match status" value="1"/>
</dbReference>
<feature type="compositionally biased region" description="Polar residues" evidence="10">
    <location>
        <begin position="523"/>
        <end position="542"/>
    </location>
</feature>
<accession>A0ABQ5SMC2</accession>
<keyword evidence="14" id="KW-1185">Reference proteome</keyword>
<evidence type="ECO:0000256" key="6">
    <source>
        <dbReference type="ARBA" id="ARBA00022853"/>
    </source>
</evidence>
<protein>
    <recommendedName>
        <fullName evidence="3">histone deacetylase</fullName>
        <ecNumber evidence="3">3.5.1.98</ecNumber>
    </recommendedName>
</protein>
<comment type="similarity">
    <text evidence="2">Belongs to the histone deacetylase family. HD type 2 subfamily.</text>
</comment>
<feature type="signal peptide" evidence="11">
    <location>
        <begin position="1"/>
        <end position="16"/>
    </location>
</feature>
<evidence type="ECO:0000256" key="10">
    <source>
        <dbReference type="SAM" id="MobiDB-lite"/>
    </source>
</evidence>
<dbReference type="PANTHER" id="PTHR10625:SF5">
    <property type="entry name" value="HISTONE DEACETYLASE"/>
    <property type="match status" value="1"/>
</dbReference>
<evidence type="ECO:0000256" key="1">
    <source>
        <dbReference type="ARBA" id="ARBA00004123"/>
    </source>
</evidence>
<evidence type="ECO:0000256" key="4">
    <source>
        <dbReference type="ARBA" id="ARBA00022491"/>
    </source>
</evidence>
<dbReference type="InterPro" id="IPR000286">
    <property type="entry name" value="HDACs"/>
</dbReference>
<dbReference type="EC" id="3.5.1.98" evidence="3"/>
<comment type="caution">
    <text evidence="13">The sequence shown here is derived from an EMBL/GenBank/DDBJ whole genome shotgun (WGS) entry which is preliminary data.</text>
</comment>
<sequence>MKVLLWISSFMGCTVSNYRGIGAQVVLAEQSAGPEPLIPLSVSTTLLMEQSVDELRTLAAVDALEIELRRLSVGAAESQTTVTLNDDAQEDDSSPSSSGSSVVLPTELHTGDGTRASPQQTLAPSAPIKTDAAVGLLYDQSMEQHFGPDHFERPARIIQLHATLKEQGLMDRCWHLVPRQATDEELLLGHSEEHIRKVGSMFSELYPSRPETLADANYCYADGRMGDVYICTGTARAARFAAGCCVQAAQSVLSGAVRRVMAVVRPPGHHAECERAMGFCFFNNVAIAALSALQHPGVRRVAVLDWDVHHGNGIQNMLLQRPDALYISIHRDPKRFYPYTTGFLGEAGEGAGTGFNVNVPWLKKGMGDGDYVAAFSLIVEPLLESYQPDLVIVAAGFDAADGDPLGGCKVSPEGYAWMTERLMRFARGRLVMALEGGYNNRVTSWCAAACVRTLLQGRAAPSLPQDKEHLWPAEAYNSLKAVYEFQRQHWPVLRSRSWTEAWEAHIKDVTRMLGESLRAKRASSGSNYGTSAYTPTGASPQGSGAFGKGVTLNTGRGESGWSASGPSQLSSSSTMDRDVTVHYTDTAGSSTNDVHGHYNSPPSPPPPPTQSPQSLQEAFKARKVARDAAAAAAATAGPGTLSPISVSEAAAVSSQVSVSTAVSSGQGLPQATATAAMPYDPPVKDSYADPSL</sequence>
<keyword evidence="9" id="KW-0539">Nucleus</keyword>
<comment type="subcellular location">
    <subcellularLocation>
        <location evidence="1">Nucleus</location>
    </subcellularLocation>
</comment>
<evidence type="ECO:0000256" key="3">
    <source>
        <dbReference type="ARBA" id="ARBA00012111"/>
    </source>
</evidence>
<keyword evidence="8" id="KW-0804">Transcription</keyword>
<name>A0ABQ5SMC2_9CHLO</name>
<feature type="compositionally biased region" description="Basic and acidic residues" evidence="10">
    <location>
        <begin position="682"/>
        <end position="692"/>
    </location>
</feature>
<keyword evidence="7" id="KW-0805">Transcription regulation</keyword>
<keyword evidence="6" id="KW-0156">Chromatin regulator</keyword>
<dbReference type="Proteomes" id="UP001165090">
    <property type="component" value="Unassembled WGS sequence"/>
</dbReference>
<evidence type="ECO:0000256" key="7">
    <source>
        <dbReference type="ARBA" id="ARBA00023015"/>
    </source>
</evidence>
<keyword evidence="4" id="KW-0678">Repressor</keyword>
<dbReference type="InterPro" id="IPR023801">
    <property type="entry name" value="His_deacetylse_dom"/>
</dbReference>
<feature type="compositionally biased region" description="Pro residues" evidence="10">
    <location>
        <begin position="601"/>
        <end position="610"/>
    </location>
</feature>
<dbReference type="SUPFAM" id="SSF52768">
    <property type="entry name" value="Arginase/deacetylase"/>
    <property type="match status" value="1"/>
</dbReference>
<evidence type="ECO:0000256" key="8">
    <source>
        <dbReference type="ARBA" id="ARBA00023163"/>
    </source>
</evidence>
<evidence type="ECO:0000313" key="14">
    <source>
        <dbReference type="Proteomes" id="UP001165090"/>
    </source>
</evidence>
<feature type="compositionally biased region" description="Low complexity" evidence="10">
    <location>
        <begin position="652"/>
        <end position="664"/>
    </location>
</feature>
<evidence type="ECO:0000259" key="12">
    <source>
        <dbReference type="Pfam" id="PF00850"/>
    </source>
</evidence>
<keyword evidence="5" id="KW-0378">Hydrolase</keyword>
<feature type="region of interest" description="Disordered" evidence="10">
    <location>
        <begin position="520"/>
        <end position="623"/>
    </location>
</feature>
<gene>
    <name evidence="13" type="ORF">VaNZ11_015609</name>
</gene>
<evidence type="ECO:0000256" key="2">
    <source>
        <dbReference type="ARBA" id="ARBA00007738"/>
    </source>
</evidence>
<feature type="chain" id="PRO_5047008286" description="histone deacetylase" evidence="11">
    <location>
        <begin position="17"/>
        <end position="692"/>
    </location>
</feature>
<dbReference type="InterPro" id="IPR037138">
    <property type="entry name" value="His_deacetylse_dom_sf"/>
</dbReference>
<dbReference type="PRINTS" id="PR01270">
    <property type="entry name" value="HDASUPER"/>
</dbReference>
<feature type="region of interest" description="Disordered" evidence="10">
    <location>
        <begin position="652"/>
        <end position="692"/>
    </location>
</feature>
<feature type="region of interest" description="Disordered" evidence="10">
    <location>
        <begin position="79"/>
        <end position="126"/>
    </location>
</feature>
<evidence type="ECO:0000256" key="11">
    <source>
        <dbReference type="SAM" id="SignalP"/>
    </source>
</evidence>
<dbReference type="CDD" id="cd09992">
    <property type="entry name" value="HDAC_classII"/>
    <property type="match status" value="1"/>
</dbReference>
<feature type="compositionally biased region" description="Low complexity" evidence="10">
    <location>
        <begin position="559"/>
        <end position="573"/>
    </location>
</feature>
<proteinExistence type="inferred from homology"/>
<dbReference type="EMBL" id="BSDZ01000094">
    <property type="protein sequence ID" value="GLI70670.1"/>
    <property type="molecule type" value="Genomic_DNA"/>
</dbReference>
<evidence type="ECO:0000256" key="9">
    <source>
        <dbReference type="ARBA" id="ARBA00023242"/>
    </source>
</evidence>
<reference evidence="13 14" key="1">
    <citation type="journal article" date="2023" name="IScience">
        <title>Expanded male sex-determining region conserved during the evolution of homothallism in the green alga Volvox.</title>
        <authorList>
            <person name="Yamamoto K."/>
            <person name="Matsuzaki R."/>
            <person name="Mahakham W."/>
            <person name="Heman W."/>
            <person name="Sekimoto H."/>
            <person name="Kawachi M."/>
            <person name="Minakuchi Y."/>
            <person name="Toyoda A."/>
            <person name="Nozaki H."/>
        </authorList>
    </citation>
    <scope>NUCLEOTIDE SEQUENCE [LARGE SCALE GENOMIC DNA]</scope>
    <source>
        <strain evidence="13 14">NIES-4468</strain>
    </source>
</reference>
<keyword evidence="11" id="KW-0732">Signal</keyword>
<evidence type="ECO:0000313" key="13">
    <source>
        <dbReference type="EMBL" id="GLI70670.1"/>
    </source>
</evidence>
<dbReference type="Gene3D" id="3.40.800.20">
    <property type="entry name" value="Histone deacetylase domain"/>
    <property type="match status" value="1"/>
</dbReference>
<dbReference type="PANTHER" id="PTHR10625">
    <property type="entry name" value="HISTONE DEACETYLASE HDAC1-RELATED"/>
    <property type="match status" value="1"/>
</dbReference>
<organism evidence="13 14">
    <name type="scientific">Volvox africanus</name>
    <dbReference type="NCBI Taxonomy" id="51714"/>
    <lineage>
        <taxon>Eukaryota</taxon>
        <taxon>Viridiplantae</taxon>
        <taxon>Chlorophyta</taxon>
        <taxon>core chlorophytes</taxon>
        <taxon>Chlorophyceae</taxon>
        <taxon>CS clade</taxon>
        <taxon>Chlamydomonadales</taxon>
        <taxon>Volvocaceae</taxon>
        <taxon>Volvox</taxon>
    </lineage>
</organism>
<evidence type="ECO:0000256" key="5">
    <source>
        <dbReference type="ARBA" id="ARBA00022801"/>
    </source>
</evidence>
<feature type="domain" description="Histone deacetylase" evidence="12">
    <location>
        <begin position="150"/>
        <end position="454"/>
    </location>
</feature>
<dbReference type="InterPro" id="IPR023696">
    <property type="entry name" value="Ureohydrolase_dom_sf"/>
</dbReference>